<protein>
    <recommendedName>
        <fullName evidence="3">Formate dehydrogenase accessory protein FdhE</fullName>
    </recommendedName>
</protein>
<comment type="caution">
    <text evidence="1">The sequence shown here is derived from an EMBL/GenBank/DDBJ whole genome shotgun (WGS) entry which is preliminary data.</text>
</comment>
<organism evidence="1 2">
    <name type="scientific">Ruegeria sediminis</name>
    <dbReference type="NCBI Taxonomy" id="2583820"/>
    <lineage>
        <taxon>Bacteria</taxon>
        <taxon>Pseudomonadati</taxon>
        <taxon>Pseudomonadota</taxon>
        <taxon>Alphaproteobacteria</taxon>
        <taxon>Rhodobacterales</taxon>
        <taxon>Roseobacteraceae</taxon>
        <taxon>Ruegeria</taxon>
    </lineage>
</organism>
<accession>A0ABY2WSR8</accession>
<proteinExistence type="predicted"/>
<evidence type="ECO:0000313" key="1">
    <source>
        <dbReference type="EMBL" id="TMV02585.1"/>
    </source>
</evidence>
<gene>
    <name evidence="1" type="ORF">FGK63_20370</name>
</gene>
<reference evidence="1 2" key="1">
    <citation type="submission" date="2019-05" db="EMBL/GenBank/DDBJ databases">
        <title>Ruegeria sp. nov., isolated from tidal flat.</title>
        <authorList>
            <person name="Kim W."/>
        </authorList>
    </citation>
    <scope>NUCLEOTIDE SEQUENCE [LARGE SCALE GENOMIC DNA]</scope>
    <source>
        <strain evidence="1 2">CAU 1488</strain>
    </source>
</reference>
<dbReference type="Proteomes" id="UP001193035">
    <property type="component" value="Unassembled WGS sequence"/>
</dbReference>
<evidence type="ECO:0000313" key="2">
    <source>
        <dbReference type="Proteomes" id="UP001193035"/>
    </source>
</evidence>
<sequence length="240" mass="27475">MRRNLIDWTDIEASVKRHMESRPGWIPLVIEVLETIKEHADFTGDQPPNIVEIKQKLGGLRIYTDPSPDHVLSVLERAEIKAESTCEICGNAARVQDFYGYLACRCSWCAHDLIDERRGVHSPEPYILNQRLPEVDRDLCCTECGYFGQRVQAWNETRCPVCIMNDWLLKMASNLVSIQSQILQKAEDPAAEAVKYTVVYGHDFTFRHEVFKVTGHMRADDLLERCAHEVRVAIEGDSDD</sequence>
<name>A0ABY2WSR8_9RHOB</name>
<dbReference type="RefSeq" id="WP_138845756.1">
    <property type="nucleotide sequence ID" value="NZ_VCPD01000012.1"/>
</dbReference>
<dbReference type="EMBL" id="VCPD01000012">
    <property type="protein sequence ID" value="TMV02585.1"/>
    <property type="molecule type" value="Genomic_DNA"/>
</dbReference>
<evidence type="ECO:0008006" key="3">
    <source>
        <dbReference type="Google" id="ProtNLM"/>
    </source>
</evidence>
<keyword evidence="2" id="KW-1185">Reference proteome</keyword>